<evidence type="ECO:0000256" key="1">
    <source>
        <dbReference type="SAM" id="SignalP"/>
    </source>
</evidence>
<evidence type="ECO:0000313" key="2">
    <source>
        <dbReference type="EMBL" id="MBY4891439.1"/>
    </source>
</evidence>
<dbReference type="EMBL" id="JAIMBW010000001">
    <property type="protein sequence ID" value="MBY4891439.1"/>
    <property type="molecule type" value="Genomic_DNA"/>
</dbReference>
<evidence type="ECO:0008006" key="5">
    <source>
        <dbReference type="Google" id="ProtNLM"/>
    </source>
</evidence>
<sequence>MKKLLAAAFALIATAGVAAACPAWQNAGVQTGYTTGQDLWTPNSYSVTAGGDQSLRNCGWNHSGYVISRPDFEFQIDGLEQYRRLEIRVNGSCDTVLLVNDATGNWYFNDDGWGNLNPLINLQNPRSGTYDIWVGTYGQNLCGATLQMETF</sequence>
<feature type="signal peptide" evidence="1">
    <location>
        <begin position="1"/>
        <end position="19"/>
    </location>
</feature>
<proteinExistence type="predicted"/>
<dbReference type="AlphaFoldDB" id="A0A975TWW5"/>
<dbReference type="PROSITE" id="PS51257">
    <property type="entry name" value="PROKAR_LIPOPROTEIN"/>
    <property type="match status" value="1"/>
</dbReference>
<protein>
    <recommendedName>
        <fullName evidence="5">Peptidase S1</fullName>
    </recommendedName>
</protein>
<accession>A0A975TWW5</accession>
<keyword evidence="1" id="KW-0732">Signal</keyword>
<dbReference type="EMBL" id="CP078073">
    <property type="protein sequence ID" value="QXL88231.1"/>
    <property type="molecule type" value="Genomic_DNA"/>
</dbReference>
<organism evidence="3">
    <name type="scientific">Gymnodinialimonas phycosphaerae</name>
    <dbReference type="NCBI Taxonomy" id="2841589"/>
    <lineage>
        <taxon>Bacteria</taxon>
        <taxon>Pseudomonadati</taxon>
        <taxon>Pseudomonadota</taxon>
        <taxon>Alphaproteobacteria</taxon>
        <taxon>Rhodobacterales</taxon>
        <taxon>Paracoccaceae</taxon>
        <taxon>Gymnodinialimonas</taxon>
    </lineage>
</organism>
<evidence type="ECO:0000313" key="3">
    <source>
        <dbReference type="EMBL" id="QXL88231.1"/>
    </source>
</evidence>
<gene>
    <name evidence="2" type="ORF">KUL25_01525</name>
    <name evidence="3" type="ORF">KUL25_01530</name>
</gene>
<evidence type="ECO:0000313" key="4">
    <source>
        <dbReference type="Proteomes" id="UP000693972"/>
    </source>
</evidence>
<dbReference type="Proteomes" id="UP000693972">
    <property type="component" value="Unassembled WGS sequence"/>
</dbReference>
<name>A0A975TWW5_9RHOB</name>
<keyword evidence="4" id="KW-1185">Reference proteome</keyword>
<reference evidence="3 4" key="1">
    <citation type="submission" date="2021-07" db="EMBL/GenBank/DDBJ databases">
        <title>Karlodiniumbacter phycospheric gen. nov., sp. nov., a phycosphere bacterium isolated from karlodinium veneficum.</title>
        <authorList>
            <person name="Peng Y."/>
            <person name="Jiang L."/>
            <person name="Lee J."/>
        </authorList>
    </citation>
    <scope>NUCLEOTIDE SEQUENCE</scope>
    <source>
        <strain evidence="3 4">N5</strain>
    </source>
</reference>
<dbReference type="RefSeq" id="WP_257891314.1">
    <property type="nucleotide sequence ID" value="NZ_JAIMBW010000001.1"/>
</dbReference>
<feature type="chain" id="PRO_5036916152" description="Peptidase S1" evidence="1">
    <location>
        <begin position="20"/>
        <end position="151"/>
    </location>
</feature>